<dbReference type="AlphaFoldDB" id="A0AAD6A9L0"/>
<dbReference type="SMART" id="SM00248">
    <property type="entry name" value="ANK"/>
    <property type="match status" value="2"/>
</dbReference>
<keyword evidence="5" id="KW-1185">Reference proteome</keyword>
<evidence type="ECO:0000256" key="3">
    <source>
        <dbReference type="SAM" id="MobiDB-lite"/>
    </source>
</evidence>
<keyword evidence="1" id="KW-0479">Metal-binding</keyword>
<evidence type="ECO:0008006" key="6">
    <source>
        <dbReference type="Google" id="ProtNLM"/>
    </source>
</evidence>
<dbReference type="PROSITE" id="PS50088">
    <property type="entry name" value="ANK_REPEAT"/>
    <property type="match status" value="1"/>
</dbReference>
<organism evidence="4 5">
    <name type="scientific">Pogonophryne albipinna</name>
    <dbReference type="NCBI Taxonomy" id="1090488"/>
    <lineage>
        <taxon>Eukaryota</taxon>
        <taxon>Metazoa</taxon>
        <taxon>Chordata</taxon>
        <taxon>Craniata</taxon>
        <taxon>Vertebrata</taxon>
        <taxon>Euteleostomi</taxon>
        <taxon>Actinopterygii</taxon>
        <taxon>Neopterygii</taxon>
        <taxon>Teleostei</taxon>
        <taxon>Neoteleostei</taxon>
        <taxon>Acanthomorphata</taxon>
        <taxon>Eupercaria</taxon>
        <taxon>Perciformes</taxon>
        <taxon>Notothenioidei</taxon>
        <taxon>Pogonophryne</taxon>
    </lineage>
</organism>
<keyword evidence="1" id="KW-0863">Zinc-finger</keyword>
<keyword evidence="1" id="KW-0862">Zinc</keyword>
<dbReference type="PROSITE" id="PS50297">
    <property type="entry name" value="ANK_REP_REGION"/>
    <property type="match status" value="1"/>
</dbReference>
<dbReference type="InterPro" id="IPR036770">
    <property type="entry name" value="Ankyrin_rpt-contain_sf"/>
</dbReference>
<dbReference type="FunFam" id="1.25.40.20:FF:000027">
    <property type="entry name" value="Arf-GAP with GTPase, ANK repeat and PH domain-containing protein 1"/>
    <property type="match status" value="1"/>
</dbReference>
<sequence length="165" mass="18309">MAPHSITDAPLSRREERERWIRAKYEQRVFVAALPCVSDLTLGQQLLRAAAEEDLPSVVLLLAHGSRSQVNETCGDGDGRNALHLASRKGNVVITQLLLWYGVDLNARDAHGNSAMAYARQASSQECVDVLLQYGCPDERYPLMATPNLPRRNNNRNNNNTTALI</sequence>
<dbReference type="EMBL" id="JAPTMU010000149">
    <property type="protein sequence ID" value="KAJ4921034.1"/>
    <property type="molecule type" value="Genomic_DNA"/>
</dbReference>
<dbReference type="GO" id="GO:0008270">
    <property type="term" value="F:zinc ion binding"/>
    <property type="evidence" value="ECO:0007669"/>
    <property type="project" value="UniProtKB-KW"/>
</dbReference>
<dbReference type="GO" id="GO:0003924">
    <property type="term" value="F:GTPase activity"/>
    <property type="evidence" value="ECO:0007669"/>
    <property type="project" value="TreeGrafter"/>
</dbReference>
<name>A0AAD6A9L0_9TELE</name>
<dbReference type="PANTHER" id="PTHR45819:SF1">
    <property type="entry name" value="ARF-GAP WITH GTPASE, ANK REPEAT AND PH DOMAIN-CONTAINING PROTEIN 1"/>
    <property type="match status" value="1"/>
</dbReference>
<feature type="compositionally biased region" description="Low complexity" evidence="3">
    <location>
        <begin position="151"/>
        <end position="165"/>
    </location>
</feature>
<dbReference type="SUPFAM" id="SSF48403">
    <property type="entry name" value="Ankyrin repeat"/>
    <property type="match status" value="1"/>
</dbReference>
<keyword evidence="2" id="KW-0040">ANK repeat</keyword>
<dbReference type="InterPro" id="IPR002110">
    <property type="entry name" value="Ankyrin_rpt"/>
</dbReference>
<protein>
    <recommendedName>
        <fullName evidence="6">Arf-GAP with GTPase, ANK repeat and PH domain-containing protein 1</fullName>
    </recommendedName>
</protein>
<dbReference type="PANTHER" id="PTHR45819">
    <property type="entry name" value="CENTAURIN-GAMMA-1A"/>
    <property type="match status" value="1"/>
</dbReference>
<evidence type="ECO:0000256" key="2">
    <source>
        <dbReference type="PROSITE-ProRule" id="PRU00023"/>
    </source>
</evidence>
<evidence type="ECO:0000256" key="1">
    <source>
        <dbReference type="ARBA" id="ARBA00022771"/>
    </source>
</evidence>
<accession>A0AAD6A9L0</accession>
<dbReference type="Gene3D" id="1.25.40.20">
    <property type="entry name" value="Ankyrin repeat-containing domain"/>
    <property type="match status" value="1"/>
</dbReference>
<feature type="repeat" description="ANK" evidence="2">
    <location>
        <begin position="78"/>
        <end position="110"/>
    </location>
</feature>
<feature type="region of interest" description="Disordered" evidence="3">
    <location>
        <begin position="145"/>
        <end position="165"/>
    </location>
</feature>
<dbReference type="InterPro" id="IPR051282">
    <property type="entry name" value="Arf-GAP_GTPase_ANK_PH"/>
</dbReference>
<comment type="caution">
    <text evidence="4">The sequence shown here is derived from an EMBL/GenBank/DDBJ whole genome shotgun (WGS) entry which is preliminary data.</text>
</comment>
<evidence type="ECO:0000313" key="4">
    <source>
        <dbReference type="EMBL" id="KAJ4921034.1"/>
    </source>
</evidence>
<evidence type="ECO:0000313" key="5">
    <source>
        <dbReference type="Proteomes" id="UP001219934"/>
    </source>
</evidence>
<reference evidence="4" key="1">
    <citation type="submission" date="2022-11" db="EMBL/GenBank/DDBJ databases">
        <title>Chromosome-level genome of Pogonophryne albipinna.</title>
        <authorList>
            <person name="Jo E."/>
        </authorList>
    </citation>
    <scope>NUCLEOTIDE SEQUENCE</scope>
    <source>
        <strain evidence="4">SGF0006</strain>
        <tissue evidence="4">Muscle</tissue>
    </source>
</reference>
<dbReference type="GO" id="GO:0005096">
    <property type="term" value="F:GTPase activator activity"/>
    <property type="evidence" value="ECO:0007669"/>
    <property type="project" value="TreeGrafter"/>
</dbReference>
<proteinExistence type="predicted"/>
<dbReference type="Proteomes" id="UP001219934">
    <property type="component" value="Unassembled WGS sequence"/>
</dbReference>
<gene>
    <name evidence="4" type="ORF">JOQ06_007939</name>
</gene>
<dbReference type="Pfam" id="PF12796">
    <property type="entry name" value="Ank_2"/>
    <property type="match status" value="1"/>
</dbReference>